<dbReference type="GO" id="GO:0030115">
    <property type="term" value="C:S-layer"/>
    <property type="evidence" value="ECO:0007669"/>
    <property type="project" value="UniProtKB-SubCell"/>
</dbReference>
<evidence type="ECO:0000256" key="1">
    <source>
        <dbReference type="ARBA" id="ARBA00022729"/>
    </source>
</evidence>
<feature type="compositionally biased region" description="Basic and acidic residues" evidence="2">
    <location>
        <begin position="227"/>
        <end position="242"/>
    </location>
</feature>
<keyword evidence="3" id="KW-1133">Transmembrane helix</keyword>
<proteinExistence type="predicted"/>
<keyword evidence="3" id="KW-0812">Transmembrane</keyword>
<dbReference type="Pfam" id="PF23951">
    <property type="entry name" value="DUF7282"/>
    <property type="match status" value="1"/>
</dbReference>
<evidence type="ECO:0000256" key="3">
    <source>
        <dbReference type="SAM" id="Phobius"/>
    </source>
</evidence>
<dbReference type="NCBIfam" id="TIGR04126">
    <property type="entry name" value="PGF_CTERM"/>
    <property type="match status" value="1"/>
</dbReference>
<dbReference type="OrthoDB" id="325633at2157"/>
<feature type="region of interest" description="Disordered" evidence="2">
    <location>
        <begin position="255"/>
        <end position="320"/>
    </location>
</feature>
<protein>
    <submittedName>
        <fullName evidence="5">PGF-CTERM sorting domain-containing protein</fullName>
    </submittedName>
</protein>
<feature type="compositionally biased region" description="Low complexity" evidence="2">
    <location>
        <begin position="284"/>
        <end position="302"/>
    </location>
</feature>
<dbReference type="Proteomes" id="UP000509346">
    <property type="component" value="Chromosome"/>
</dbReference>
<feature type="region of interest" description="Disordered" evidence="2">
    <location>
        <begin position="40"/>
        <end position="81"/>
    </location>
</feature>
<dbReference type="NCBIfam" id="NF045517">
    <property type="entry name" value="halo_surf_dom"/>
    <property type="match status" value="1"/>
</dbReference>
<dbReference type="GeneID" id="56081694"/>
<gene>
    <name evidence="5" type="ORF">HZS54_03855</name>
</gene>
<accession>A0A7D5P943</accession>
<dbReference type="RefSeq" id="WP_179920644.1">
    <property type="nucleotide sequence ID" value="NZ_CP058909.1"/>
</dbReference>
<reference evidence="5 6" key="1">
    <citation type="submission" date="2020-07" db="EMBL/GenBank/DDBJ databases">
        <title>Halosimplex litoreum sp. nov. and Halosimplex rubrum sp. nov., isolated from different salt environments.</title>
        <authorList>
            <person name="Cui H."/>
        </authorList>
    </citation>
    <scope>NUCLEOTIDE SEQUENCE [LARGE SCALE GENOMIC DNA]</scope>
    <source>
        <strain evidence="5 6">R2</strain>
    </source>
</reference>
<sequence length="342" mass="34899">MSHPFGTAVAALLFAALATATAVPGAVAVAGSVPADAVDSHGAPEATTPDGANATLETNRGGEVTLKNGPRQTIGGETNVAPGTNLTVHVRKDTENVAFDVSVREDGTFAVTTDAFADEGSGLRFTAWVSRNGTRISPRYDGMMLTYDPGSVTFADQRVESPGRTVVVDSVVLSDGGFVSVRQGSANGSVLGASDYLRAGAHENVSVDFDRPVRGNETLVAVLHRDSDGDERWDSPERDRPIPVDGSTIYDAATVAGQTPTPTLTPATDTVATQTPAPTPSPTPTTADAPAATESPSPSTETIGTAERTQPSATTGSGPGFGVAVGLLAVLATALLTASRRD</sequence>
<evidence type="ECO:0000313" key="5">
    <source>
        <dbReference type="EMBL" id="QLH80825.1"/>
    </source>
</evidence>
<dbReference type="GO" id="GO:0005886">
    <property type="term" value="C:plasma membrane"/>
    <property type="evidence" value="ECO:0007669"/>
    <property type="project" value="UniProtKB-SubCell"/>
</dbReference>
<evidence type="ECO:0000256" key="2">
    <source>
        <dbReference type="SAM" id="MobiDB-lite"/>
    </source>
</evidence>
<feature type="compositionally biased region" description="Polar residues" evidence="2">
    <location>
        <begin position="307"/>
        <end position="316"/>
    </location>
</feature>
<feature type="domain" description="DUF7282" evidence="4">
    <location>
        <begin position="151"/>
        <end position="255"/>
    </location>
</feature>
<keyword evidence="1" id="KW-0732">Signal</keyword>
<organism evidence="5 6">
    <name type="scientific">Halosimplex pelagicum</name>
    <dbReference type="NCBI Taxonomy" id="869886"/>
    <lineage>
        <taxon>Archaea</taxon>
        <taxon>Methanobacteriati</taxon>
        <taxon>Methanobacteriota</taxon>
        <taxon>Stenosarchaea group</taxon>
        <taxon>Halobacteria</taxon>
        <taxon>Halobacteriales</taxon>
        <taxon>Haloarculaceae</taxon>
        <taxon>Halosimplex</taxon>
    </lineage>
</organism>
<evidence type="ECO:0000259" key="4">
    <source>
        <dbReference type="Pfam" id="PF23951"/>
    </source>
</evidence>
<feature type="transmembrane region" description="Helical" evidence="3">
    <location>
        <begin position="318"/>
        <end position="338"/>
    </location>
</feature>
<feature type="region of interest" description="Disordered" evidence="2">
    <location>
        <begin position="227"/>
        <end position="246"/>
    </location>
</feature>
<dbReference type="KEGG" id="hpel:HZS54_03855"/>
<feature type="compositionally biased region" description="Low complexity" evidence="2">
    <location>
        <begin position="259"/>
        <end position="276"/>
    </location>
</feature>
<dbReference type="AlphaFoldDB" id="A0A7D5P943"/>
<dbReference type="InterPro" id="IPR026371">
    <property type="entry name" value="PGF_CTERM"/>
</dbReference>
<keyword evidence="6" id="KW-1185">Reference proteome</keyword>
<evidence type="ECO:0000313" key="6">
    <source>
        <dbReference type="Proteomes" id="UP000509346"/>
    </source>
</evidence>
<dbReference type="EMBL" id="CP058909">
    <property type="protein sequence ID" value="QLH80825.1"/>
    <property type="molecule type" value="Genomic_DNA"/>
</dbReference>
<dbReference type="InterPro" id="IPR055706">
    <property type="entry name" value="Slg1/2_DUF7282"/>
</dbReference>
<keyword evidence="3" id="KW-0472">Membrane</keyword>
<name>A0A7D5P943_9EURY</name>